<protein>
    <submittedName>
        <fullName evidence="2">SagB-type dehydrogenase domain protein</fullName>
    </submittedName>
</protein>
<proteinExistence type="predicted"/>
<dbReference type="PANTHER" id="PTHR43745:SF2">
    <property type="entry name" value="NITROREDUCTASE MJ1384-RELATED"/>
    <property type="match status" value="1"/>
</dbReference>
<evidence type="ECO:0000259" key="1">
    <source>
        <dbReference type="Pfam" id="PF00881"/>
    </source>
</evidence>
<sequence>MTSAWDYHNRTSYDRRDMKGGYLDWSSQPGVFKSYPGRSPAPLPRDTLLTTESVQSILAVGNCESDASPINLNRLGKILYLTHTLTAKARVSGGDFYYRSVASAGALYPFELYVAALTVADLKAGIYHHDILNNGLTLLRNGISATELIQGLGFSRDNLPAVVFFLTAIIFRSSWKYRDRAYRYLLLDTGHMAENLSLALRSERLRFRVFYDFEDQAVNDLLAIDSNREVCLAAVCVWAGDGVLKDGPGLEPSQPDLSAYSKVSDGERDYPIIREIHAASSYVPKNNNQRPPFRSQFGLAVDSWKELPDTLEPPDILSYPEAVQKRRSMRNYISREMPEQRFSALLRGVCSDIHLTVIMESSIPDCIGIGLLIGNIVGWTPGFYLLDRTRRAIGLVREGFMMDEMAHVCLDQAWLANCSVHIVFLADFNEMEETGGARFYRHAMMNAGRLGQRIYLLATSMRIGCCGIGAFYDAEAAMLLGLTGRNRMLYLVGAGVVKKWAIWNDRL</sequence>
<dbReference type="Pfam" id="PF00881">
    <property type="entry name" value="Nitroreductase"/>
    <property type="match status" value="2"/>
</dbReference>
<dbReference type="InterPro" id="IPR052544">
    <property type="entry name" value="Bacteriocin_Proc_Enz"/>
</dbReference>
<dbReference type="NCBIfam" id="TIGR03605">
    <property type="entry name" value="antibiot_sagB"/>
    <property type="match status" value="1"/>
</dbReference>
<gene>
    <name evidence="2" type="ORF">PITCH_A420009</name>
</gene>
<dbReference type="AlphaFoldDB" id="A0A445N032"/>
<reference evidence="2" key="1">
    <citation type="submission" date="2018-01" db="EMBL/GenBank/DDBJ databases">
        <authorList>
            <person name="Regsiter A."/>
            <person name="William W."/>
        </authorList>
    </citation>
    <scope>NUCLEOTIDE SEQUENCE</scope>
    <source>
        <strain evidence="2">TRIP AH-1</strain>
    </source>
</reference>
<evidence type="ECO:0000313" key="2">
    <source>
        <dbReference type="EMBL" id="SPD75049.1"/>
    </source>
</evidence>
<dbReference type="CDD" id="cd02142">
    <property type="entry name" value="McbC_SagB-like_oxidoreductase"/>
    <property type="match status" value="2"/>
</dbReference>
<dbReference type="EMBL" id="OJIN01000184">
    <property type="protein sequence ID" value="SPD75049.1"/>
    <property type="molecule type" value="Genomic_DNA"/>
</dbReference>
<feature type="domain" description="Nitroreductase" evidence="1">
    <location>
        <begin position="157"/>
        <end position="237"/>
    </location>
</feature>
<dbReference type="InterPro" id="IPR020051">
    <property type="entry name" value="SagB-type_dehydrogenase"/>
</dbReference>
<name>A0A445N032_9BACT</name>
<dbReference type="PANTHER" id="PTHR43745">
    <property type="entry name" value="NITROREDUCTASE MJ1384-RELATED"/>
    <property type="match status" value="1"/>
</dbReference>
<dbReference type="InterPro" id="IPR000415">
    <property type="entry name" value="Nitroreductase-like"/>
</dbReference>
<dbReference type="Gene3D" id="3.40.109.10">
    <property type="entry name" value="NADH Oxidase"/>
    <property type="match status" value="2"/>
</dbReference>
<dbReference type="InterPro" id="IPR029479">
    <property type="entry name" value="Nitroreductase"/>
</dbReference>
<feature type="domain" description="Nitroreductase" evidence="1">
    <location>
        <begin position="406"/>
        <end position="495"/>
    </location>
</feature>
<dbReference type="GO" id="GO:0016491">
    <property type="term" value="F:oxidoreductase activity"/>
    <property type="evidence" value="ECO:0007669"/>
    <property type="project" value="InterPro"/>
</dbReference>
<organism evidence="2">
    <name type="scientific">uncultured Desulfobacterium sp</name>
    <dbReference type="NCBI Taxonomy" id="201089"/>
    <lineage>
        <taxon>Bacteria</taxon>
        <taxon>Pseudomonadati</taxon>
        <taxon>Thermodesulfobacteriota</taxon>
        <taxon>Desulfobacteria</taxon>
        <taxon>Desulfobacterales</taxon>
        <taxon>Desulfobacteriaceae</taxon>
        <taxon>Desulfobacterium</taxon>
        <taxon>environmental samples</taxon>
    </lineage>
</organism>
<accession>A0A445N032</accession>
<dbReference type="SUPFAM" id="SSF55469">
    <property type="entry name" value="FMN-dependent nitroreductase-like"/>
    <property type="match status" value="2"/>
</dbReference>